<dbReference type="AlphaFoldDB" id="A0A2P2PND2"/>
<evidence type="ECO:0000313" key="1">
    <source>
        <dbReference type="EMBL" id="MBX56224.1"/>
    </source>
</evidence>
<sequence>MPCHDFYRFRIPAYGLVLIIRCLHLGPVHICKGSG</sequence>
<accession>A0A2P2PND2</accession>
<protein>
    <submittedName>
        <fullName evidence="1">Uncharacterized protein</fullName>
    </submittedName>
</protein>
<proteinExistence type="predicted"/>
<organism evidence="1">
    <name type="scientific">Rhizophora mucronata</name>
    <name type="common">Asiatic mangrove</name>
    <dbReference type="NCBI Taxonomy" id="61149"/>
    <lineage>
        <taxon>Eukaryota</taxon>
        <taxon>Viridiplantae</taxon>
        <taxon>Streptophyta</taxon>
        <taxon>Embryophyta</taxon>
        <taxon>Tracheophyta</taxon>
        <taxon>Spermatophyta</taxon>
        <taxon>Magnoliopsida</taxon>
        <taxon>eudicotyledons</taxon>
        <taxon>Gunneridae</taxon>
        <taxon>Pentapetalae</taxon>
        <taxon>rosids</taxon>
        <taxon>fabids</taxon>
        <taxon>Malpighiales</taxon>
        <taxon>Rhizophoraceae</taxon>
        <taxon>Rhizophora</taxon>
    </lineage>
</organism>
<name>A0A2P2PND2_RHIMU</name>
<dbReference type="EMBL" id="GGEC01075740">
    <property type="protein sequence ID" value="MBX56224.1"/>
    <property type="molecule type" value="Transcribed_RNA"/>
</dbReference>
<reference evidence="1" key="1">
    <citation type="submission" date="2018-02" db="EMBL/GenBank/DDBJ databases">
        <title>Rhizophora mucronata_Transcriptome.</title>
        <authorList>
            <person name="Meera S.P."/>
            <person name="Sreeshan A."/>
            <person name="Augustine A."/>
        </authorList>
    </citation>
    <scope>NUCLEOTIDE SEQUENCE</scope>
    <source>
        <tissue evidence="1">Leaf</tissue>
    </source>
</reference>